<organism evidence="2">
    <name type="scientific">freshwater metagenome</name>
    <dbReference type="NCBI Taxonomy" id="449393"/>
    <lineage>
        <taxon>unclassified sequences</taxon>
        <taxon>metagenomes</taxon>
        <taxon>ecological metagenomes</taxon>
    </lineage>
</organism>
<dbReference type="InterPro" id="IPR006311">
    <property type="entry name" value="TAT_signal"/>
</dbReference>
<dbReference type="PROSITE" id="PS51318">
    <property type="entry name" value="TAT"/>
    <property type="match status" value="1"/>
</dbReference>
<proteinExistence type="predicted"/>
<name>A0A6J7HJZ0_9ZZZZ</name>
<evidence type="ECO:0000256" key="1">
    <source>
        <dbReference type="SAM" id="MobiDB-lite"/>
    </source>
</evidence>
<evidence type="ECO:0000313" key="2">
    <source>
        <dbReference type="EMBL" id="CAB4916480.1"/>
    </source>
</evidence>
<dbReference type="EMBL" id="CAFBMR010000044">
    <property type="protein sequence ID" value="CAB4916480.1"/>
    <property type="molecule type" value="Genomic_DNA"/>
</dbReference>
<accession>A0A6J7HJZ0</accession>
<protein>
    <submittedName>
        <fullName evidence="2">Unannotated protein</fullName>
    </submittedName>
</protein>
<reference evidence="2" key="1">
    <citation type="submission" date="2020-05" db="EMBL/GenBank/DDBJ databases">
        <authorList>
            <person name="Chiriac C."/>
            <person name="Salcher M."/>
            <person name="Ghai R."/>
            <person name="Kavagutti S V."/>
        </authorList>
    </citation>
    <scope>NUCLEOTIDE SEQUENCE</scope>
</reference>
<sequence>MSMHTTPSPDGDRTAGSMRSLRRPLVWAAAASAATVACGGLVFVASQAVAGGGNESIQRAAYYACVNANGDMNLTTRDAFCAAGDTKYTWRGAGASGLAGPQGDRGARGQQGLAGAAGPSGPSGAAGPSGPSGAAGPTGPAGVLGVYTVTNSGTLYPQGDFRSLTASCTTGDTVLSGGFAMTGNPGDAWISSVKVSSNAPTAGGDGWSVTVVNNTPFMVAVPVEVTAICAPIPS</sequence>
<dbReference type="AlphaFoldDB" id="A0A6J7HJZ0"/>
<dbReference type="Pfam" id="PF01391">
    <property type="entry name" value="Collagen"/>
    <property type="match status" value="1"/>
</dbReference>
<dbReference type="InterPro" id="IPR008160">
    <property type="entry name" value="Collagen"/>
</dbReference>
<feature type="compositionally biased region" description="Low complexity" evidence="1">
    <location>
        <begin position="99"/>
        <end position="137"/>
    </location>
</feature>
<feature type="region of interest" description="Disordered" evidence="1">
    <location>
        <begin position="95"/>
        <end position="137"/>
    </location>
</feature>
<gene>
    <name evidence="2" type="ORF">UFOPK3610_01159</name>
</gene>